<feature type="domain" description="Conserved virulence factor B-like winged helix" evidence="3">
    <location>
        <begin position="217"/>
        <end position="264"/>
    </location>
</feature>
<dbReference type="Pfam" id="PF17783">
    <property type="entry name" value="WHD_CvfB"/>
    <property type="match status" value="1"/>
</dbReference>
<protein>
    <recommendedName>
        <fullName evidence="6">RNA-binding protein</fullName>
    </recommendedName>
</protein>
<sequence>MVGTLQNLHITRLSPYGAFLQGNNTEILLPKKFVDSAMCVGDSVRVFVAFDSEDRIVATTQIPKLLLGEIGALEIVDSNQYGYFGDLGIDKHLFIPHKAPKHTMIGKKLVVLLTLDKQGRLIGKLGVREYLRPCRDKRLLRSEAKGLVFERTPLGFGCAVDVGVLDSGQKILYYGLLYANEVAYTPHIGENVSVYIKNIRQDGKIDLSAVTQSESVLFEALIAHNGRLELDFKSSPQEIATLLSMSKKNFKTLANKLVRDEKAKFIESAVRSGHKALVLVQVL</sequence>
<name>A0A3D8IPZ6_9HELI</name>
<organism evidence="4 5">
    <name type="scientific">Helicobacter equorum</name>
    <dbReference type="NCBI Taxonomy" id="361872"/>
    <lineage>
        <taxon>Bacteria</taxon>
        <taxon>Pseudomonadati</taxon>
        <taxon>Campylobacterota</taxon>
        <taxon>Epsilonproteobacteria</taxon>
        <taxon>Campylobacterales</taxon>
        <taxon>Helicobacteraceae</taxon>
        <taxon>Helicobacter</taxon>
    </lineage>
</organism>
<dbReference type="PANTHER" id="PTHR37296">
    <property type="entry name" value="CONSERVED VIRULENCE FACTOR B"/>
    <property type="match status" value="1"/>
</dbReference>
<evidence type="ECO:0008006" key="6">
    <source>
        <dbReference type="Google" id="ProtNLM"/>
    </source>
</evidence>
<dbReference type="PIRSF" id="PIRSF012524">
    <property type="entry name" value="YitL_S1"/>
    <property type="match status" value="1"/>
</dbReference>
<gene>
    <name evidence="4" type="ORF">CQA54_05000</name>
</gene>
<dbReference type="InterPro" id="IPR039566">
    <property type="entry name" value="CvfB_S1_st"/>
</dbReference>
<dbReference type="RefSeq" id="WP_115571046.1">
    <property type="nucleotide sequence ID" value="NZ_NXLT01000003.1"/>
</dbReference>
<accession>A0A3D8IPZ6</accession>
<comment type="similarity">
    <text evidence="1">Belongs to the CvfB family.</text>
</comment>
<dbReference type="AlphaFoldDB" id="A0A3D8IPZ6"/>
<dbReference type="InterPro" id="IPR036388">
    <property type="entry name" value="WH-like_DNA-bd_sf"/>
</dbReference>
<dbReference type="InterPro" id="IPR040764">
    <property type="entry name" value="CvfB_WH"/>
</dbReference>
<dbReference type="PANTHER" id="PTHR37296:SF1">
    <property type="entry name" value="CONSERVED VIRULENCE FACTOR B"/>
    <property type="match status" value="1"/>
</dbReference>
<dbReference type="Gene3D" id="1.10.10.10">
    <property type="entry name" value="Winged helix-like DNA-binding domain superfamily/Winged helix DNA-binding domain"/>
    <property type="match status" value="1"/>
</dbReference>
<dbReference type="Proteomes" id="UP000256514">
    <property type="component" value="Unassembled WGS sequence"/>
</dbReference>
<dbReference type="EMBL" id="NXLT01000003">
    <property type="protein sequence ID" value="RDU67329.1"/>
    <property type="molecule type" value="Genomic_DNA"/>
</dbReference>
<dbReference type="OrthoDB" id="9801597at2"/>
<dbReference type="Pfam" id="PF13509">
    <property type="entry name" value="S1_2"/>
    <property type="match status" value="1"/>
</dbReference>
<evidence type="ECO:0000313" key="4">
    <source>
        <dbReference type="EMBL" id="RDU67329.1"/>
    </source>
</evidence>
<comment type="caution">
    <text evidence="4">The sequence shown here is derived from an EMBL/GenBank/DDBJ whole genome shotgun (WGS) entry which is preliminary data.</text>
</comment>
<evidence type="ECO:0000259" key="2">
    <source>
        <dbReference type="Pfam" id="PF13509"/>
    </source>
</evidence>
<evidence type="ECO:0000313" key="5">
    <source>
        <dbReference type="Proteomes" id="UP000256514"/>
    </source>
</evidence>
<reference evidence="4 5" key="1">
    <citation type="submission" date="2018-04" db="EMBL/GenBank/DDBJ databases">
        <title>Novel Campyloabacter and Helicobacter Species and Strains.</title>
        <authorList>
            <person name="Mannion A.J."/>
            <person name="Shen Z."/>
            <person name="Fox J.G."/>
        </authorList>
    </citation>
    <scope>NUCLEOTIDE SEQUENCE [LARGE SCALE GENOMIC DNA]</scope>
    <source>
        <strain evidence="4 5">MIT 12-6600</strain>
    </source>
</reference>
<evidence type="ECO:0000256" key="1">
    <source>
        <dbReference type="PIRNR" id="PIRNR012524"/>
    </source>
</evidence>
<evidence type="ECO:0000259" key="3">
    <source>
        <dbReference type="Pfam" id="PF17783"/>
    </source>
</evidence>
<proteinExistence type="inferred from homology"/>
<dbReference type="Gene3D" id="2.40.50.140">
    <property type="entry name" value="Nucleic acid-binding proteins"/>
    <property type="match status" value="1"/>
</dbReference>
<keyword evidence="5" id="KW-1185">Reference proteome</keyword>
<feature type="domain" description="Conserved virulence factor B first S1" evidence="2">
    <location>
        <begin position="2"/>
        <end position="61"/>
    </location>
</feature>
<dbReference type="InterPro" id="IPR014464">
    <property type="entry name" value="CvfB_fam"/>
</dbReference>
<dbReference type="InterPro" id="IPR012340">
    <property type="entry name" value="NA-bd_OB-fold"/>
</dbReference>